<protein>
    <recommendedName>
        <fullName evidence="3">SsrA-binding protein</fullName>
    </recommendedName>
    <alternativeName>
        <fullName evidence="3">Small protein B</fullName>
    </alternativeName>
</protein>
<evidence type="ECO:0000256" key="1">
    <source>
        <dbReference type="ARBA" id="ARBA00022490"/>
    </source>
</evidence>
<accession>A0ABM7GC96</accession>
<dbReference type="Gene3D" id="2.40.280.10">
    <property type="match status" value="1"/>
</dbReference>
<dbReference type="EMBL" id="AP019416">
    <property type="protein sequence ID" value="BBI48020.1"/>
    <property type="molecule type" value="Genomic_DNA"/>
</dbReference>
<dbReference type="InterPro" id="IPR023620">
    <property type="entry name" value="SmpB"/>
</dbReference>
<comment type="function">
    <text evidence="3">Required for rescue of stalled ribosomes mediated by trans-translation. Binds to transfer-messenger RNA (tmRNA), required for stable association of tmRNA with ribosomes. tmRNA and SmpB together mimic tRNA shape, replacing the anticodon stem-loop with SmpB. tmRNA is encoded by the ssrA gene; the 2 termini fold to resemble tRNA(Ala) and it encodes a 'tag peptide', a short internal open reading frame. During trans-translation Ala-aminoacylated tmRNA acts like a tRNA, entering the A-site of stalled ribosomes, displacing the stalled mRNA. The ribosome then switches to translate the ORF on the tmRNA; the nascent peptide is terminated with the 'tag peptide' encoded by the tmRNA and targeted for degradation. The ribosome is freed to recommence translation, which seems to be the essential function of trans-translation.</text>
</comment>
<evidence type="ECO:0000313" key="4">
    <source>
        <dbReference type="EMBL" id="BBI48020.1"/>
    </source>
</evidence>
<proteinExistence type="inferred from homology"/>
<evidence type="ECO:0000256" key="2">
    <source>
        <dbReference type="ARBA" id="ARBA00022884"/>
    </source>
</evidence>
<dbReference type="InterPro" id="IPR020081">
    <property type="entry name" value="SsrA-bd_prot_CS"/>
</dbReference>
<dbReference type="NCBIfam" id="TIGR00086">
    <property type="entry name" value="smpB"/>
    <property type="match status" value="1"/>
</dbReference>
<dbReference type="InterPro" id="IPR000037">
    <property type="entry name" value="SsrA-bd_prot"/>
</dbReference>
<keyword evidence="2 3" id="KW-0694">RNA-binding</keyword>
<evidence type="ECO:0000313" key="5">
    <source>
        <dbReference type="Proteomes" id="UP000289555"/>
    </source>
</evidence>
<comment type="subcellular location">
    <subcellularLocation>
        <location evidence="3">Cytoplasm</location>
    </subcellularLocation>
    <text evidence="3">The tmRNA-SmpB complex associates with stalled 70S ribosomes.</text>
</comment>
<keyword evidence="5" id="KW-1185">Reference proteome</keyword>
<dbReference type="Proteomes" id="UP000289555">
    <property type="component" value="Chromosome"/>
</dbReference>
<name>A0ABM7GC96_9GAMM</name>
<dbReference type="PANTHER" id="PTHR30308">
    <property type="entry name" value="TMRNA-BINDING COMPONENT OF TRANS-TRANSLATION TAGGING COMPLEX"/>
    <property type="match status" value="1"/>
</dbReference>
<dbReference type="HAMAP" id="MF_00023">
    <property type="entry name" value="SmpB"/>
    <property type="match status" value="1"/>
</dbReference>
<dbReference type="PANTHER" id="PTHR30308:SF2">
    <property type="entry name" value="SSRA-BINDING PROTEIN"/>
    <property type="match status" value="1"/>
</dbReference>
<reference evidence="5" key="1">
    <citation type="journal article" date="2019" name="Microbiol. Resour. Announc.">
        <title>Complete Genome Sequence of Halomonas olivaria, a Moderately Halophilic Bacterium Isolated from Olive Processing Effluents, Obtained by Nanopore Sequencing.</title>
        <authorList>
            <person name="Nagata S."/>
            <person name="Ii K.M."/>
            <person name="Tsukimi T."/>
            <person name="Miura M.C."/>
            <person name="Galipon J."/>
            <person name="Arakawa K."/>
        </authorList>
    </citation>
    <scope>NUCLEOTIDE SEQUENCE [LARGE SCALE GENOMIC DNA]</scope>
    <source>
        <strain evidence="5">TYRC17</strain>
    </source>
</reference>
<dbReference type="NCBIfam" id="NF003843">
    <property type="entry name" value="PRK05422.1"/>
    <property type="match status" value="1"/>
</dbReference>
<keyword evidence="1 3" id="KW-0963">Cytoplasm</keyword>
<organism evidence="4 5">
    <name type="scientific">Vreelandella olivaria</name>
    <dbReference type="NCBI Taxonomy" id="390919"/>
    <lineage>
        <taxon>Bacteria</taxon>
        <taxon>Pseudomonadati</taxon>
        <taxon>Pseudomonadota</taxon>
        <taxon>Gammaproteobacteria</taxon>
        <taxon>Oceanospirillales</taxon>
        <taxon>Halomonadaceae</taxon>
        <taxon>Vreelandella</taxon>
    </lineage>
</organism>
<dbReference type="CDD" id="cd09294">
    <property type="entry name" value="SmpB"/>
    <property type="match status" value="1"/>
</dbReference>
<comment type="similarity">
    <text evidence="3">Belongs to the SmpB family.</text>
</comment>
<dbReference type="PROSITE" id="PS01317">
    <property type="entry name" value="SSRP"/>
    <property type="match status" value="1"/>
</dbReference>
<dbReference type="SUPFAM" id="SSF74982">
    <property type="entry name" value="Small protein B (SmpB)"/>
    <property type="match status" value="1"/>
</dbReference>
<gene>
    <name evidence="3 4" type="primary">smpB</name>
    <name evidence="4" type="ORF">HORIV_04410</name>
</gene>
<evidence type="ECO:0000256" key="3">
    <source>
        <dbReference type="HAMAP-Rule" id="MF_00023"/>
    </source>
</evidence>
<sequence>MATKKGNSKGPGSSVIAQNKKARFEYHIDETFEAGLALAGWEVKSLRAGKAQLTDTYILVRNGEAFLLGSHIMPLNTASTHEIADPTRTRKLLLHRKEIAKIFSITQDKGHTCVPLKLYWKRNKVKCELALVTGKQLHDKRATEKDRDWSRQKVELCGNITRHNWSIRCEHVRMLT</sequence>
<dbReference type="Pfam" id="PF01668">
    <property type="entry name" value="SmpB"/>
    <property type="match status" value="1"/>
</dbReference>